<accession>A0A075JC65</accession>
<protein>
    <recommendedName>
        <fullName evidence="4">OB-fold nucleic acid binding domain-containing protein</fullName>
    </recommendedName>
</protein>
<reference evidence="2 3" key="1">
    <citation type="submission" date="2014-07" db="EMBL/GenBank/DDBJ databases">
        <title>Genome Sequencing of Dermacoccus nishinomiyaensis.</title>
        <authorList>
            <person name="Hong K.W."/>
            <person name="Chan K.G."/>
        </authorList>
    </citation>
    <scope>NUCLEOTIDE SEQUENCE [LARGE SCALE GENOMIC DNA]</scope>
    <source>
        <strain evidence="2 3">M25</strain>
    </source>
</reference>
<evidence type="ECO:0000313" key="3">
    <source>
        <dbReference type="Proteomes" id="UP000027986"/>
    </source>
</evidence>
<dbReference type="KEGG" id="dni:HX89_01445"/>
<dbReference type="HOGENOM" id="CLU_2011538_0_0_11"/>
<feature type="region of interest" description="Disordered" evidence="1">
    <location>
        <begin position="1"/>
        <end position="23"/>
    </location>
</feature>
<dbReference type="Proteomes" id="UP000027986">
    <property type="component" value="Chromosome"/>
</dbReference>
<name>A0A075JC65_9MICO</name>
<evidence type="ECO:0008006" key="4">
    <source>
        <dbReference type="Google" id="ProtNLM"/>
    </source>
</evidence>
<proteinExistence type="predicted"/>
<dbReference type="AlphaFoldDB" id="A0A075JC65"/>
<sequence length="123" mass="13680">MCPHAHRVTTSATDAMPTRGHAEKPSTAAGILARHTASEWIGTQGEQLRLRVVVEHVTAARRTFTYVLRVEGTNDLLEWSTQRRYGITEGERLALSGLVKAHTTPDATRVTVLRDCFNPLRMT</sequence>
<keyword evidence="3" id="KW-1185">Reference proteome</keyword>
<dbReference type="EMBL" id="CP008889">
    <property type="protein sequence ID" value="AIF39866.1"/>
    <property type="molecule type" value="Genomic_DNA"/>
</dbReference>
<gene>
    <name evidence="2" type="ORF">HX89_01445</name>
</gene>
<evidence type="ECO:0000313" key="2">
    <source>
        <dbReference type="EMBL" id="AIF39866.1"/>
    </source>
</evidence>
<evidence type="ECO:0000256" key="1">
    <source>
        <dbReference type="SAM" id="MobiDB-lite"/>
    </source>
</evidence>
<organism evidence="2 3">
    <name type="scientific">Dermacoccus nishinomiyaensis</name>
    <dbReference type="NCBI Taxonomy" id="1274"/>
    <lineage>
        <taxon>Bacteria</taxon>
        <taxon>Bacillati</taxon>
        <taxon>Actinomycetota</taxon>
        <taxon>Actinomycetes</taxon>
        <taxon>Micrococcales</taxon>
        <taxon>Dermacoccaceae</taxon>
        <taxon>Dermacoccus</taxon>
    </lineage>
</organism>